<dbReference type="AlphaFoldDB" id="A0A0E9RNK7"/>
<organism evidence="2">
    <name type="scientific">Anguilla anguilla</name>
    <name type="common">European freshwater eel</name>
    <name type="synonym">Muraena anguilla</name>
    <dbReference type="NCBI Taxonomy" id="7936"/>
    <lineage>
        <taxon>Eukaryota</taxon>
        <taxon>Metazoa</taxon>
        <taxon>Chordata</taxon>
        <taxon>Craniata</taxon>
        <taxon>Vertebrata</taxon>
        <taxon>Euteleostomi</taxon>
        <taxon>Actinopterygii</taxon>
        <taxon>Neopterygii</taxon>
        <taxon>Teleostei</taxon>
        <taxon>Anguilliformes</taxon>
        <taxon>Anguillidae</taxon>
        <taxon>Anguilla</taxon>
    </lineage>
</organism>
<dbReference type="EMBL" id="GBXM01077888">
    <property type="protein sequence ID" value="JAH30689.1"/>
    <property type="molecule type" value="Transcribed_RNA"/>
</dbReference>
<keyword evidence="1" id="KW-0812">Transmembrane</keyword>
<proteinExistence type="predicted"/>
<evidence type="ECO:0000256" key="1">
    <source>
        <dbReference type="SAM" id="Phobius"/>
    </source>
</evidence>
<feature type="transmembrane region" description="Helical" evidence="1">
    <location>
        <begin position="18"/>
        <end position="39"/>
    </location>
</feature>
<keyword evidence="1" id="KW-1133">Transmembrane helix</keyword>
<reference evidence="2" key="1">
    <citation type="submission" date="2014-11" db="EMBL/GenBank/DDBJ databases">
        <authorList>
            <person name="Amaro Gonzalez C."/>
        </authorList>
    </citation>
    <scope>NUCLEOTIDE SEQUENCE</scope>
</reference>
<accession>A0A0E9RNK7</accession>
<sequence>MAVMLTEKQKTMLSPVPFFAFCHTVIYISHSIFPFLLLVRHA</sequence>
<reference evidence="2" key="2">
    <citation type="journal article" date="2015" name="Fish Shellfish Immunol.">
        <title>Early steps in the European eel (Anguilla anguilla)-Vibrio vulnificus interaction in the gills: Role of the RtxA13 toxin.</title>
        <authorList>
            <person name="Callol A."/>
            <person name="Pajuelo D."/>
            <person name="Ebbesson L."/>
            <person name="Teles M."/>
            <person name="MacKenzie S."/>
            <person name="Amaro C."/>
        </authorList>
    </citation>
    <scope>NUCLEOTIDE SEQUENCE</scope>
</reference>
<name>A0A0E9RNK7_ANGAN</name>
<keyword evidence="1" id="KW-0472">Membrane</keyword>
<evidence type="ECO:0000313" key="2">
    <source>
        <dbReference type="EMBL" id="JAH30689.1"/>
    </source>
</evidence>
<protein>
    <submittedName>
        <fullName evidence="2">Uncharacterized protein</fullName>
    </submittedName>
</protein>